<accession>A0A0F9R9R2</accession>
<dbReference type="AlphaFoldDB" id="A0A0F9R9R2"/>
<evidence type="ECO:0000313" key="1">
    <source>
        <dbReference type="EMBL" id="KKN21926.1"/>
    </source>
</evidence>
<proteinExistence type="predicted"/>
<dbReference type="EMBL" id="LAZR01003107">
    <property type="protein sequence ID" value="KKN21926.1"/>
    <property type="molecule type" value="Genomic_DNA"/>
</dbReference>
<comment type="caution">
    <text evidence="1">The sequence shown here is derived from an EMBL/GenBank/DDBJ whole genome shotgun (WGS) entry which is preliminary data.</text>
</comment>
<protein>
    <submittedName>
        <fullName evidence="1">Uncharacterized protein</fullName>
    </submittedName>
</protein>
<reference evidence="1" key="1">
    <citation type="journal article" date="2015" name="Nature">
        <title>Complex archaea that bridge the gap between prokaryotes and eukaryotes.</title>
        <authorList>
            <person name="Spang A."/>
            <person name="Saw J.H."/>
            <person name="Jorgensen S.L."/>
            <person name="Zaremba-Niedzwiedzka K."/>
            <person name="Martijn J."/>
            <person name="Lind A.E."/>
            <person name="van Eijk R."/>
            <person name="Schleper C."/>
            <person name="Guy L."/>
            <person name="Ettema T.J."/>
        </authorList>
    </citation>
    <scope>NUCLEOTIDE SEQUENCE</scope>
</reference>
<organism evidence="1">
    <name type="scientific">marine sediment metagenome</name>
    <dbReference type="NCBI Taxonomy" id="412755"/>
    <lineage>
        <taxon>unclassified sequences</taxon>
        <taxon>metagenomes</taxon>
        <taxon>ecological metagenomes</taxon>
    </lineage>
</organism>
<name>A0A0F9R9R2_9ZZZZ</name>
<gene>
    <name evidence="1" type="ORF">LCGC14_0920560</name>
</gene>
<sequence>MAGKHRVLIIVSGGLVQEIYTTDPEAVNIVLIDWDNIKEGDVTASPWVDYGSTIMPSNQIDDMLQEAEKEHARLRTCEYCGRAMVKDGEIIHDESKCPKKYWLRNDVQFPRLLAEINAVGLTDSQVMALGHSMDLDSEQIGELLGRAEKSFEPWKKKVVL</sequence>